<evidence type="ECO:0000313" key="4">
    <source>
        <dbReference type="Proteomes" id="UP000494106"/>
    </source>
</evidence>
<evidence type="ECO:0000313" key="2">
    <source>
        <dbReference type="EMBL" id="CAB3219976.1"/>
    </source>
</evidence>
<dbReference type="AlphaFoldDB" id="A0A8S0YLH3"/>
<evidence type="ECO:0000313" key="3">
    <source>
        <dbReference type="EMBL" id="CAB3256732.1"/>
    </source>
</evidence>
<dbReference type="EMBL" id="CADEBC010000587">
    <property type="protein sequence ID" value="CAB3256732.1"/>
    <property type="molecule type" value="Genomic_DNA"/>
</dbReference>
<accession>A0A8S0YLH3</accession>
<sequence>MIMSYEVFATFGISAILSFTLSMVLLLIVAAKRGVFRVGAGSKKVEYHNPLLVSAIPPLTPKIIEMTPLKEPTLEKVGGS</sequence>
<dbReference type="Proteomes" id="UP000494106">
    <property type="component" value="Unassembled WGS sequence"/>
</dbReference>
<comment type="caution">
    <text evidence="2">The sequence shown here is derived from an EMBL/GenBank/DDBJ whole genome shotgun (WGS) entry which is preliminary data.</text>
</comment>
<gene>
    <name evidence="2" type="ORF">APLA_LOCUS120</name>
    <name evidence="3" type="ORF">APLA_LOCUS15522</name>
</gene>
<dbReference type="Proteomes" id="UP000494256">
    <property type="component" value="Unassembled WGS sequence"/>
</dbReference>
<reference evidence="4 5" key="1">
    <citation type="submission" date="2020-04" db="EMBL/GenBank/DDBJ databases">
        <authorList>
            <person name="Wallbank WR R."/>
            <person name="Pardo Diaz C."/>
            <person name="Kozak K."/>
            <person name="Martin S."/>
            <person name="Jiggins C."/>
            <person name="Moest M."/>
            <person name="Warren A I."/>
            <person name="Byers J.R.P. K."/>
            <person name="Montejo-Kovacevich G."/>
            <person name="Yen C E."/>
        </authorList>
    </citation>
    <scope>NUCLEOTIDE SEQUENCE [LARGE SCALE GENOMIC DNA]</scope>
</reference>
<protein>
    <submittedName>
        <fullName evidence="2">Uncharacterized protein</fullName>
    </submittedName>
</protein>
<keyword evidence="1" id="KW-0812">Transmembrane</keyword>
<keyword evidence="4" id="KW-1185">Reference proteome</keyword>
<keyword evidence="1" id="KW-0472">Membrane</keyword>
<evidence type="ECO:0000256" key="1">
    <source>
        <dbReference type="SAM" id="Phobius"/>
    </source>
</evidence>
<organism evidence="2 5">
    <name type="scientific">Arctia plantaginis</name>
    <name type="common">Wood tiger moth</name>
    <name type="synonym">Phalaena plantaginis</name>
    <dbReference type="NCBI Taxonomy" id="874455"/>
    <lineage>
        <taxon>Eukaryota</taxon>
        <taxon>Metazoa</taxon>
        <taxon>Ecdysozoa</taxon>
        <taxon>Arthropoda</taxon>
        <taxon>Hexapoda</taxon>
        <taxon>Insecta</taxon>
        <taxon>Pterygota</taxon>
        <taxon>Neoptera</taxon>
        <taxon>Endopterygota</taxon>
        <taxon>Lepidoptera</taxon>
        <taxon>Glossata</taxon>
        <taxon>Ditrysia</taxon>
        <taxon>Noctuoidea</taxon>
        <taxon>Erebidae</taxon>
        <taxon>Arctiinae</taxon>
        <taxon>Arctia</taxon>
    </lineage>
</organism>
<dbReference type="OrthoDB" id="7315184at2759"/>
<dbReference type="EMBL" id="CADEBD010000024">
    <property type="protein sequence ID" value="CAB3219976.1"/>
    <property type="molecule type" value="Genomic_DNA"/>
</dbReference>
<keyword evidence="1" id="KW-1133">Transmembrane helix</keyword>
<name>A0A8S0YLH3_ARCPL</name>
<evidence type="ECO:0000313" key="5">
    <source>
        <dbReference type="Proteomes" id="UP000494256"/>
    </source>
</evidence>
<feature type="transmembrane region" description="Helical" evidence="1">
    <location>
        <begin position="6"/>
        <end position="29"/>
    </location>
</feature>
<proteinExistence type="predicted"/>